<feature type="domain" description="Arabinofuranosyltransferase D third carbohydrate binding module" evidence="4">
    <location>
        <begin position="961"/>
        <end position="1127"/>
    </location>
</feature>
<dbReference type="eggNOG" id="COG4981">
    <property type="taxonomic scope" value="Bacteria"/>
</dbReference>
<feature type="transmembrane region" description="Helical" evidence="2">
    <location>
        <begin position="1370"/>
        <end position="1388"/>
    </location>
</feature>
<dbReference type="STRING" id="1223545.GS4_06_00770"/>
<feature type="transmembrane region" description="Helical" evidence="2">
    <location>
        <begin position="1445"/>
        <end position="1466"/>
    </location>
</feature>
<gene>
    <name evidence="5" type="ORF">GS4_06_00770</name>
</gene>
<keyword evidence="2" id="KW-0472">Membrane</keyword>
<feature type="compositionally biased region" description="Basic and acidic residues" evidence="1">
    <location>
        <begin position="677"/>
        <end position="692"/>
    </location>
</feature>
<evidence type="ECO:0000313" key="5">
    <source>
        <dbReference type="EMBL" id="GAC67231.1"/>
    </source>
</evidence>
<feature type="region of interest" description="Disordered" evidence="1">
    <location>
        <begin position="675"/>
        <end position="710"/>
    </location>
</feature>
<evidence type="ECO:0000256" key="1">
    <source>
        <dbReference type="SAM" id="MobiDB-lite"/>
    </source>
</evidence>
<dbReference type="Gene3D" id="2.60.120.260">
    <property type="entry name" value="Galactose-binding domain-like"/>
    <property type="match status" value="1"/>
</dbReference>
<comment type="caution">
    <text evidence="5">The sequence shown here is derived from an EMBL/GenBank/DDBJ whole genome shotgun (WGS) entry which is preliminary data.</text>
</comment>
<feature type="compositionally biased region" description="Basic and acidic residues" evidence="1">
    <location>
        <begin position="994"/>
        <end position="1026"/>
    </location>
</feature>
<feature type="domain" description="Alpha-(1-&gt;3)-arabinofuranosyltransferase N-terminal GT-C" evidence="3">
    <location>
        <begin position="21"/>
        <end position="707"/>
    </location>
</feature>
<proteinExistence type="predicted"/>
<dbReference type="InterPro" id="IPR008979">
    <property type="entry name" value="Galactose-bd-like_sf"/>
</dbReference>
<feature type="transmembrane region" description="Helical" evidence="2">
    <location>
        <begin position="411"/>
        <end position="430"/>
    </location>
</feature>
<keyword evidence="2" id="KW-1133">Transmembrane helix</keyword>
<organism evidence="5 6">
    <name type="scientific">Gordonia soli NBRC 108243</name>
    <dbReference type="NCBI Taxonomy" id="1223545"/>
    <lineage>
        <taxon>Bacteria</taxon>
        <taxon>Bacillati</taxon>
        <taxon>Actinomycetota</taxon>
        <taxon>Actinomycetes</taxon>
        <taxon>Mycobacteriales</taxon>
        <taxon>Gordoniaceae</taxon>
        <taxon>Gordonia</taxon>
    </lineage>
</organism>
<dbReference type="InterPro" id="IPR021798">
    <property type="entry name" value="AftD_N"/>
</dbReference>
<feature type="region of interest" description="Disordered" evidence="1">
    <location>
        <begin position="1203"/>
        <end position="1243"/>
    </location>
</feature>
<dbReference type="RefSeq" id="WP_007618172.1">
    <property type="nucleotide sequence ID" value="NZ_BANX01000006.1"/>
</dbReference>
<evidence type="ECO:0000259" key="4">
    <source>
        <dbReference type="Pfam" id="PF24607"/>
    </source>
</evidence>
<accession>M0QFZ4</accession>
<feature type="transmembrane region" description="Helical" evidence="2">
    <location>
        <begin position="288"/>
        <end position="313"/>
    </location>
</feature>
<dbReference type="Proteomes" id="UP000011666">
    <property type="component" value="Unassembled WGS sequence"/>
</dbReference>
<feature type="transmembrane region" description="Helical" evidence="2">
    <location>
        <begin position="125"/>
        <end position="144"/>
    </location>
</feature>
<dbReference type="InterPro" id="IPR056997">
    <property type="entry name" value="CBM_AftD"/>
</dbReference>
<keyword evidence="2" id="KW-0812">Transmembrane</keyword>
<feature type="region of interest" description="Disordered" evidence="1">
    <location>
        <begin position="1348"/>
        <end position="1368"/>
    </location>
</feature>
<dbReference type="Pfam" id="PF24607">
    <property type="entry name" value="CBM_AftD"/>
    <property type="match status" value="1"/>
</dbReference>
<dbReference type="EMBL" id="BANX01000006">
    <property type="protein sequence ID" value="GAC67231.1"/>
    <property type="molecule type" value="Genomic_DNA"/>
</dbReference>
<feature type="transmembrane region" description="Helical" evidence="2">
    <location>
        <begin position="1418"/>
        <end position="1439"/>
    </location>
</feature>
<dbReference type="GO" id="GO:0016740">
    <property type="term" value="F:transferase activity"/>
    <property type="evidence" value="ECO:0007669"/>
    <property type="project" value="InterPro"/>
</dbReference>
<keyword evidence="6" id="KW-1185">Reference proteome</keyword>
<feature type="transmembrane region" description="Helical" evidence="2">
    <location>
        <begin position="1394"/>
        <end position="1411"/>
    </location>
</feature>
<evidence type="ECO:0000313" key="6">
    <source>
        <dbReference type="Proteomes" id="UP000011666"/>
    </source>
</evidence>
<sequence>MTQDDHSALSRRGVVLVAVVALVVALLQSPGRIAADTKLDLTADPLGFLARALHLWSPDAPMGQVQNQAYGYFFPHGAFFALGDLIALPPWVVQRLWWAILLAVGVVGIVRLAEALRIGSPASRLIAAVIFVVSPRVLTTLGSISSETLPMILAPWVLVPVVRACDPARTERLWRLAFRSAAAVALMGAVNAVATLAALAVAAVWWVAAFPGLRRPATRSWVRFGGWWSLGLALVCAWWVVPLLILSRVSPPFLDFIESSRVTTEWTSLTEVLRGTSSWTPFVSPERVAGAVLVTQPAAVLATGVLAAAGLAGLAMRHIAFRGRLVAILLIGLTLMCTGYAGELGSPIAEPIKVFLDGAGAPLRNIHKFEPFIRIPLVLGIAHLLARVPLPSTVPIRETASAFAHPQRSRPVAATIAVLVAAIGAGSLMWTGQLAPSGTYRAIPDHWRQTADWLASHSNPPGATAPVRSLVVPGAPFADQLWGLTRDEPLQALADDPWAVRDAIPLTPPGAIRALDSVQRDIAAGRGSPGLAPTLAQQGIGFVVLRADLDPQNSRSTRPLVAQQALDRSPGLIRVAEFGPRTGPPTVRGVVRDSGLRPTMPAVQIYAVRSDNGFPGTGPTLVDADGLPRVAGGPESLAAIQADQARTGGPPIGPMVLESDARRAGLARGELTVTDTPTDRETDFGRVDDHSSAIRGPGDARTTQNATADYPVDGQPLVRGQWLLDNQPDQVRVSSSGSAADATQLGQTAPAASTAAAFDGDPETAWVSRGLDSAVGQWLRLDFTRPRSSLAVTVTTAAALGSDVSGVLVTTEAGSTVAQGLRPGEPTTVTAPSGPTRWVQVRAISTADGTAGNQFAVGELGVSDLNSGLPLTIRHRVALPELRADDRVGRWLLTQELGGRSPCVDDRVAVRCAGGLGAAPETPGILTRSLSVPAATSVAPTVTLRPTPGDGLSELLSTTGHVTADGDTSIGDPRGSPSAAVDGDRGTTWTAPETESRSRDRDEGKGDDEKGADENGDEKDSAKDGDGPLLVVRLPATQRVEQLRLVTRPDFPAAPTRVALDLGTGRQVREVGRDGVVRLDPAETRQIRIRVLRTTDVIDVNSLGFARPAPAGISEVEITPRPPAPADPDREIRIGCDRGIGLTVSGQVVPLSVTTTARALRDGVPVVARPCSPQPVSLGAGEQELSVNPGTAFTVDAVDLRATGDPSAAGNPSAAGDARANGGVDRAGSDSHTAPSTAPMRPADVIDWSSTHRAIRLSDSERAQVLVVPESTNPGWRATVGDRELAPVVVNGWQQGWVVPAGTSGELNLTYRLDSLYRWSLGLGLAVMALVLALAFWPRRWTPRALVPAGDASPSTDPPEPVQATSHQPTPTVGIGGSVVAATGVAVASWLLAGWWGLVVSALGAVVAVALRPRGRVVVVFVAMLLASIALASGPWHASGGYTGFQWWVQLPAVVAVAVTAWSVAIPDSWRTAVARAVSRRRSHRRAGSSTKA</sequence>
<feature type="region of interest" description="Disordered" evidence="1">
    <location>
        <begin position="941"/>
        <end position="1029"/>
    </location>
</feature>
<dbReference type="SUPFAM" id="SSF49785">
    <property type="entry name" value="Galactose-binding domain-like"/>
    <property type="match status" value="1"/>
</dbReference>
<feature type="transmembrane region" description="Helical" evidence="2">
    <location>
        <begin position="96"/>
        <end position="113"/>
    </location>
</feature>
<feature type="transmembrane region" description="Helical" evidence="2">
    <location>
        <begin position="372"/>
        <end position="390"/>
    </location>
</feature>
<name>M0QFZ4_9ACTN</name>
<feature type="transmembrane region" description="Helical" evidence="2">
    <location>
        <begin position="1316"/>
        <end position="1337"/>
    </location>
</feature>
<feature type="transmembrane region" description="Helical" evidence="2">
    <location>
        <begin position="181"/>
        <end position="207"/>
    </location>
</feature>
<evidence type="ECO:0000259" key="3">
    <source>
        <dbReference type="Pfam" id="PF11847"/>
    </source>
</evidence>
<reference evidence="5 6" key="1">
    <citation type="submission" date="2013-01" db="EMBL/GenBank/DDBJ databases">
        <title>Whole genome shotgun sequence of Gordonia soli NBRC 108243.</title>
        <authorList>
            <person name="Isaki-Nakamura S."/>
            <person name="Hosoyama A."/>
            <person name="Tsuchikane K."/>
            <person name="Ando Y."/>
            <person name="Baba S."/>
            <person name="Ohji S."/>
            <person name="Hamada M."/>
            <person name="Tamura T."/>
            <person name="Yamazoe A."/>
            <person name="Yamazaki S."/>
            <person name="Fujita N."/>
        </authorList>
    </citation>
    <scope>NUCLEOTIDE SEQUENCE [LARGE SCALE GENOMIC DNA]</scope>
    <source>
        <strain evidence="5 6">NBRC 108243</strain>
    </source>
</reference>
<protein>
    <recommendedName>
        <fullName evidence="7">F5/8 type C domain-containing protein</fullName>
    </recommendedName>
</protein>
<feature type="transmembrane region" description="Helical" evidence="2">
    <location>
        <begin position="325"/>
        <end position="342"/>
    </location>
</feature>
<feature type="transmembrane region" description="Helical" evidence="2">
    <location>
        <begin position="227"/>
        <end position="246"/>
    </location>
</feature>
<evidence type="ECO:0000256" key="2">
    <source>
        <dbReference type="SAM" id="Phobius"/>
    </source>
</evidence>
<evidence type="ECO:0008006" key="7">
    <source>
        <dbReference type="Google" id="ProtNLM"/>
    </source>
</evidence>
<dbReference type="Pfam" id="PF11847">
    <property type="entry name" value="GT-C_AftD"/>
    <property type="match status" value="1"/>
</dbReference>